<keyword evidence="1 6" id="KW-0645">Protease</keyword>
<dbReference type="GO" id="GO:0006508">
    <property type="term" value="P:proteolysis"/>
    <property type="evidence" value="ECO:0007669"/>
    <property type="project" value="UniProtKB-KW"/>
</dbReference>
<feature type="domain" description="Peptidase M12A" evidence="9">
    <location>
        <begin position="1386"/>
        <end position="1566"/>
    </location>
</feature>
<evidence type="ECO:0000256" key="7">
    <source>
        <dbReference type="RuleBase" id="RU361183"/>
    </source>
</evidence>
<evidence type="ECO:0000256" key="5">
    <source>
        <dbReference type="ARBA" id="ARBA00023049"/>
    </source>
</evidence>
<feature type="region of interest" description="Disordered" evidence="8">
    <location>
        <begin position="611"/>
        <end position="639"/>
    </location>
</feature>
<dbReference type="SMART" id="SM00235">
    <property type="entry name" value="ZnMc"/>
    <property type="match status" value="1"/>
</dbReference>
<dbReference type="InterPro" id="IPR006026">
    <property type="entry name" value="Peptidase_Metallo"/>
</dbReference>
<feature type="compositionally biased region" description="Low complexity" evidence="8">
    <location>
        <begin position="281"/>
        <end position="296"/>
    </location>
</feature>
<feature type="compositionally biased region" description="Polar residues" evidence="8">
    <location>
        <begin position="492"/>
        <end position="501"/>
    </location>
</feature>
<feature type="active site" evidence="6">
    <location>
        <position position="1462"/>
    </location>
</feature>
<dbReference type="PANTHER" id="PTHR10127">
    <property type="entry name" value="DISCOIDIN, CUB, EGF, LAMININ , AND ZINC METALLOPROTEASE DOMAIN CONTAINING"/>
    <property type="match status" value="1"/>
</dbReference>
<feature type="compositionally biased region" description="Basic residues" evidence="8">
    <location>
        <begin position="189"/>
        <end position="205"/>
    </location>
</feature>
<feature type="compositionally biased region" description="Polar residues" evidence="8">
    <location>
        <begin position="169"/>
        <end position="188"/>
    </location>
</feature>
<feature type="region of interest" description="Disordered" evidence="8">
    <location>
        <begin position="169"/>
        <end position="388"/>
    </location>
</feature>
<proteinExistence type="predicted"/>
<dbReference type="PRINTS" id="PR00480">
    <property type="entry name" value="ASTACIN"/>
</dbReference>
<keyword evidence="5 6" id="KW-0482">Metalloprotease</keyword>
<sequence length="1695" mass="194221">IAWLIANDVEDGSPGILLLMSRSSPVESFSKVFTGGRAMPRSGVVLMQAQVLVLISVAVFGSVAERLPREALQGKTFLDADQKGRPQNKGPSAWGQPSFQPMNFKGTGSNSDHRVKEYWRFYSLRGKKDNRDNPIMLTDDRSLSHKLQYQHKNNDEVIQGILTQQHHLPVHASTQSPYSTPTMTQPSKTRPRRAASNNKKRKPKKKSSEETEADTSVEDVVVTKAKKESTTKVTKKPQQQQSSEEEEAVTKKKKSKLFSDSVEDLEETIKTSSKPKKKKPSSTTTRTSTISTSTTTNSAENLKIQKAETSQENSSENNNNKTKSLSEEMLTSAEEEVEITTTTKKPRRRRIKIRRRTKPRAKMQKALKRQFKRMHNPADSSLADPVLPNLPAGKLFPKYNTTLAQDNAAIKELDRAIKDVDLELERIQKTKIVKREAVPSGQEKKSSDANNVTQQSSLKLPTDDEESSPVQTIPSAATTESTVNEDQEDNNQSDILSSLQGSKKDKRILARRRRLELEERKWERKEREEERRLDQQRRKIEESWKKHLEEEKKKRRELMDEKARRERERLERERKEEEEARRKEQIDKLQARRKELVERRRQEQELLARRMREERERREREERERRLEEERRRKEEERRIREAQELAKKIKEREERIRREHARILRERKRAAEKRRKDRAKRLMEERRTLDKLHAQLKEKLLAEKLKLHEREVAYKQLEKKHIAESIQMPELSLEKEIAGLTKSIGIAQENIAAIVDSEGSGEDQETGNPQAQDRNAEASDDPNSSSPPPSGGAAIKTQGKENPEENDLQENKTKNKVKIVRLSRNKLSYAPPPLLPSVPDFLPPLPPMLPPSLDAFLDVSGFDTTKKKTTTVATTPSAPPVTQQKDHLDLLVDQHLKLAEDNKKAELAAKADPLADIFQNPPRAPAAAAMVPPAGALFPAPLQRPAPPPSQPIQLPPAPQMPLQQRAPMAIPQPPSPQMMSPGMQPIYQIPRFPKVFYLWKITFQRNNNKNDEPAYGKGTTWNPGGVKRFPPTSSSSVSGTSATSLKLTFLLGMNQAIGATPLTKHRLNRALNNLVDPLMFFSSGVYHMGNDNAKFLSYFHADPPEFSHVQPTSLTFLHSSEVDPQQQQQKQEIEEEKPKRVVNKKQLVFFPQMTDQTLASYVLQQHKQRQQREQQALLDEQQQRKQRHQNDADRFYDNAKFPLLTDRSSSARKSPKNCGITLDVDGNTSQFLGVSVDVSPDNDHKHELRHRVNEDDEVIYPVSETASNHASHDRTASDAERHNYSVYRVNDVSATNTSSLYPNQLNVDDPILHAKLRGFRFADAPLDAVAYSWDSLNKLRSIAEQFPKTGAEFRLMQLEDEECCVLQIDPVFRDDDDIPVPKGHFIPRMWPTNVIHYTLDDGFTDTQKYLIRRAINEFHEKTNVRHVVGACYSKLGFIGGKQEICLSDKGVNRKGTIMHEVMHALGFDHEHSRPDRDKFVFVNWCNISQGFEPQFKIRYGKLSENGRYDYGSVMHYPAHAFADLKLLPTIIPNKKHIGPRGIGQRLWLSPDDVYKINAAYTATPERSGYATANPDAMEHYSADNHADLHRFFPPMDKLHFQMRFRPIVEEVCEPDENIRQKVLKKKWGKSRKTRLKLAEIKGKYSEMTKERIRLKSRCHRSKRTATAAKRAKLQKIRDHRMLLSQGKPNPRNP</sequence>
<evidence type="ECO:0000313" key="11">
    <source>
        <dbReference type="Proteomes" id="UP000678499"/>
    </source>
</evidence>
<feature type="compositionally biased region" description="Polar residues" evidence="8">
    <location>
        <begin position="448"/>
        <end position="459"/>
    </location>
</feature>
<keyword evidence="3 6" id="KW-0378">Hydrolase</keyword>
<name>A0A7R9BW98_9CRUS</name>
<evidence type="ECO:0000313" key="10">
    <source>
        <dbReference type="EMBL" id="CAD7281140.1"/>
    </source>
</evidence>
<reference evidence="10" key="1">
    <citation type="submission" date="2020-11" db="EMBL/GenBank/DDBJ databases">
        <authorList>
            <person name="Tran Van P."/>
        </authorList>
    </citation>
    <scope>NUCLEOTIDE SEQUENCE</scope>
</reference>
<feature type="region of interest" description="Disordered" evidence="8">
    <location>
        <begin position="1174"/>
        <end position="1198"/>
    </location>
</feature>
<feature type="region of interest" description="Disordered" evidence="8">
    <location>
        <begin position="1010"/>
        <end position="1042"/>
    </location>
</feature>
<dbReference type="OrthoDB" id="291007at2759"/>
<dbReference type="PANTHER" id="PTHR10127:SF780">
    <property type="entry name" value="METALLOENDOPEPTIDASE"/>
    <property type="match status" value="1"/>
</dbReference>
<gene>
    <name evidence="10" type="ORF">NMOB1V02_LOCUS8792</name>
</gene>
<feature type="compositionally biased region" description="Polar residues" evidence="8">
    <location>
        <begin position="468"/>
        <end position="482"/>
    </location>
</feature>
<feature type="non-terminal residue" evidence="10">
    <location>
        <position position="1"/>
    </location>
</feature>
<evidence type="ECO:0000256" key="8">
    <source>
        <dbReference type="SAM" id="MobiDB-lite"/>
    </source>
</evidence>
<dbReference type="SUPFAM" id="SSF55486">
    <property type="entry name" value="Metalloproteases ('zincins'), catalytic domain"/>
    <property type="match status" value="1"/>
</dbReference>
<feature type="compositionally biased region" description="Low complexity" evidence="8">
    <location>
        <begin position="308"/>
        <end position="323"/>
    </location>
</feature>
<feature type="binding site" evidence="6">
    <location>
        <position position="1471"/>
    </location>
    <ligand>
        <name>Zn(2+)</name>
        <dbReference type="ChEBI" id="CHEBI:29105"/>
        <note>catalytic</note>
    </ligand>
</feature>
<dbReference type="PROSITE" id="PS51864">
    <property type="entry name" value="ASTACIN"/>
    <property type="match status" value="1"/>
</dbReference>
<evidence type="ECO:0000256" key="4">
    <source>
        <dbReference type="ARBA" id="ARBA00022833"/>
    </source>
</evidence>
<evidence type="ECO:0000256" key="3">
    <source>
        <dbReference type="ARBA" id="ARBA00022801"/>
    </source>
</evidence>
<feature type="binding site" evidence="6">
    <location>
        <position position="1461"/>
    </location>
    <ligand>
        <name>Zn(2+)</name>
        <dbReference type="ChEBI" id="CHEBI:29105"/>
        <note>catalytic</note>
    </ligand>
</feature>
<feature type="binding site" evidence="6">
    <location>
        <position position="1465"/>
    </location>
    <ligand>
        <name>Zn(2+)</name>
        <dbReference type="ChEBI" id="CHEBI:29105"/>
        <note>catalytic</note>
    </ligand>
</feature>
<evidence type="ECO:0000256" key="2">
    <source>
        <dbReference type="ARBA" id="ARBA00022723"/>
    </source>
</evidence>
<dbReference type="Gene3D" id="3.40.390.10">
    <property type="entry name" value="Collagenase (Catalytic Domain)"/>
    <property type="match status" value="1"/>
</dbReference>
<feature type="compositionally biased region" description="Polar residues" evidence="8">
    <location>
        <begin position="95"/>
        <end position="110"/>
    </location>
</feature>
<feature type="compositionally biased region" description="Basic and acidic residues" evidence="8">
    <location>
        <begin position="428"/>
        <end position="447"/>
    </location>
</feature>
<comment type="caution">
    <text evidence="6">Lacks conserved residue(s) required for the propagation of feature annotation.</text>
</comment>
<dbReference type="InterPro" id="IPR024079">
    <property type="entry name" value="MetalloPept_cat_dom_sf"/>
</dbReference>
<keyword evidence="4 6" id="KW-0862">Zinc</keyword>
<evidence type="ECO:0000256" key="6">
    <source>
        <dbReference type="PROSITE-ProRule" id="PRU01211"/>
    </source>
</evidence>
<dbReference type="Proteomes" id="UP000678499">
    <property type="component" value="Unassembled WGS sequence"/>
</dbReference>
<dbReference type="GO" id="GO:0008270">
    <property type="term" value="F:zinc ion binding"/>
    <property type="evidence" value="ECO:0007669"/>
    <property type="project" value="UniProtKB-UniRule"/>
</dbReference>
<keyword evidence="11" id="KW-1185">Reference proteome</keyword>
<organism evidence="10">
    <name type="scientific">Notodromas monacha</name>
    <dbReference type="NCBI Taxonomy" id="399045"/>
    <lineage>
        <taxon>Eukaryota</taxon>
        <taxon>Metazoa</taxon>
        <taxon>Ecdysozoa</taxon>
        <taxon>Arthropoda</taxon>
        <taxon>Crustacea</taxon>
        <taxon>Oligostraca</taxon>
        <taxon>Ostracoda</taxon>
        <taxon>Podocopa</taxon>
        <taxon>Podocopida</taxon>
        <taxon>Cypridocopina</taxon>
        <taxon>Cypridoidea</taxon>
        <taxon>Cyprididae</taxon>
        <taxon>Notodromas</taxon>
    </lineage>
</organism>
<feature type="compositionally biased region" description="Basic and acidic residues" evidence="8">
    <location>
        <begin position="799"/>
        <end position="814"/>
    </location>
</feature>
<feature type="region of interest" description="Disordered" evidence="8">
    <location>
        <begin position="428"/>
        <end position="507"/>
    </location>
</feature>
<dbReference type="GO" id="GO:0004222">
    <property type="term" value="F:metalloendopeptidase activity"/>
    <property type="evidence" value="ECO:0007669"/>
    <property type="project" value="UniProtKB-UniRule"/>
</dbReference>
<feature type="region of interest" description="Disordered" evidence="8">
    <location>
        <begin position="1121"/>
        <end position="1140"/>
    </location>
</feature>
<comment type="cofactor">
    <cofactor evidence="6 7">
        <name>Zn(2+)</name>
        <dbReference type="ChEBI" id="CHEBI:29105"/>
    </cofactor>
    <text evidence="6 7">Binds 1 zinc ion per subunit.</text>
</comment>
<dbReference type="InterPro" id="IPR001506">
    <property type="entry name" value="Peptidase_M12A"/>
</dbReference>
<accession>A0A7R9BW98</accession>
<dbReference type="InterPro" id="IPR034035">
    <property type="entry name" value="Astacin-like_dom"/>
</dbReference>
<evidence type="ECO:0000259" key="9">
    <source>
        <dbReference type="PROSITE" id="PS51864"/>
    </source>
</evidence>
<dbReference type="EC" id="3.4.24.-" evidence="7"/>
<feature type="region of interest" description="Disordered" evidence="8">
    <location>
        <begin position="759"/>
        <end position="818"/>
    </location>
</feature>
<evidence type="ECO:0000256" key="1">
    <source>
        <dbReference type="ARBA" id="ARBA00022670"/>
    </source>
</evidence>
<keyword evidence="2 6" id="KW-0479">Metal-binding</keyword>
<protein>
    <recommendedName>
        <fullName evidence="7">Metalloendopeptidase</fullName>
        <ecNumber evidence="7">3.4.24.-</ecNumber>
    </recommendedName>
</protein>
<dbReference type="EMBL" id="CAJPEX010002650">
    <property type="protein sequence ID" value="CAG0921292.1"/>
    <property type="molecule type" value="Genomic_DNA"/>
</dbReference>
<dbReference type="CDD" id="cd04280">
    <property type="entry name" value="ZnMc_astacin_like"/>
    <property type="match status" value="1"/>
</dbReference>
<dbReference type="Pfam" id="PF01400">
    <property type="entry name" value="Astacin"/>
    <property type="match status" value="1"/>
</dbReference>
<feature type="region of interest" description="Disordered" evidence="8">
    <location>
        <begin position="77"/>
        <end position="110"/>
    </location>
</feature>
<feature type="compositionally biased region" description="Basic residues" evidence="8">
    <location>
        <begin position="344"/>
        <end position="375"/>
    </location>
</feature>
<dbReference type="EMBL" id="OA884687">
    <property type="protein sequence ID" value="CAD7281140.1"/>
    <property type="molecule type" value="Genomic_DNA"/>
</dbReference>